<dbReference type="Gene3D" id="2.20.100.10">
    <property type="entry name" value="Thrombospondin type-1 (TSP1) repeat"/>
    <property type="match status" value="10"/>
</dbReference>
<organism evidence="18 19">
    <name type="scientific">Pocillopora damicornis</name>
    <name type="common">Cauliflower coral</name>
    <name type="synonym">Millepora damicornis</name>
    <dbReference type="NCBI Taxonomy" id="46731"/>
    <lineage>
        <taxon>Eukaryota</taxon>
        <taxon>Metazoa</taxon>
        <taxon>Cnidaria</taxon>
        <taxon>Anthozoa</taxon>
        <taxon>Hexacorallia</taxon>
        <taxon>Scleractinia</taxon>
        <taxon>Astrocoeniina</taxon>
        <taxon>Pocilloporidae</taxon>
        <taxon>Pocillopora</taxon>
    </lineage>
</organism>
<dbReference type="CDD" id="cd00054">
    <property type="entry name" value="EGF_CA"/>
    <property type="match status" value="2"/>
</dbReference>
<evidence type="ECO:0000256" key="11">
    <source>
        <dbReference type="PROSITE-ProRule" id="PRU00302"/>
    </source>
</evidence>
<dbReference type="Pfam" id="PF19028">
    <property type="entry name" value="TSP1_spondin"/>
    <property type="match status" value="2"/>
</dbReference>
<feature type="domain" description="Cadherin" evidence="16">
    <location>
        <begin position="2194"/>
        <end position="2285"/>
    </location>
</feature>
<feature type="domain" description="Cadherin" evidence="16">
    <location>
        <begin position="2303"/>
        <end position="2410"/>
    </location>
</feature>
<feature type="disulfide bond" evidence="10">
    <location>
        <begin position="4234"/>
        <end position="4243"/>
    </location>
</feature>
<evidence type="ECO:0000256" key="13">
    <source>
        <dbReference type="SAM" id="Phobius"/>
    </source>
</evidence>
<dbReference type="FunFam" id="2.10.25.10:FF:000066">
    <property type="entry name" value="FAT atypical cadherin 4"/>
    <property type="match status" value="1"/>
</dbReference>
<feature type="transmembrane region" description="Helical" evidence="13">
    <location>
        <begin position="397"/>
        <end position="416"/>
    </location>
</feature>
<dbReference type="PROSITE" id="PS50923">
    <property type="entry name" value="SUSHI"/>
    <property type="match status" value="1"/>
</dbReference>
<evidence type="ECO:0000256" key="7">
    <source>
        <dbReference type="ARBA" id="ARBA00023157"/>
    </source>
</evidence>
<sequence length="4731" mass="519522">MTRFSTLFLTLIVFAVVMTPSNAWRRRRRRRWSCLPVQCKVGNWEAWTSCSKSCSGGSTTRTRKITLMQSCGGNCPHHLKETKICNLFCCPVDCVFVWNAWSRCIGCGTLTQSRSPSIRRRSSCSGRTCPAQETRSCNTGIRRRRRRCSPTHCRVSSWTSWSSCTLSCGGGFRSRRRSKTLTESCGGRCPYDLTQTQRCNSQCCPINCKYTWSAWSSCSGCGTSTQTRNPIIIRHSSCNGRACPSTETQSCNTGIIMWTPSNAWRRRRRRRRRCSVTHCRVSSWSSWSSCSRSCGGGTSSRSRRKTVSESCGGRCPYSLSSSKRCNTNCCPVNCVYTWSSWSSCVGCGISTQTRTPRITRYSSCNGRSCPTKQTQSCDTGISSDRDIFLLVRGMRRFLLVNFVLFVVFCSLIGPSGSWRRRRRRRRCSRRDCILNSWAASGSCSKSCGSGYMVQRRSVYRWSSCGGTRCPSYSSSQRYRTVSCNTQCCPVNCQWTWNSWSPCIGCGVSQQSRTMRIIRSNSCGGTACPSSRRQTRSCNTGVCSKTCGGGFLVQQRSVRTWARCRGTKCPYYYSSQRYRTVSCNTQCCPINCWWTWNSWGPCQGCGVSQQTRTMRIITSNSCGGTACPNSRSQTRSCNTGVMRNFVLAALVVSLVLCALISFSESWLTRRNRRATRRRPCTQRVDCVLGNWRTYRSCSKTCGTGYSVQQRPVKVWPKCGGRRCPYYYSSQRYRTVSCYTQCCPVNCWWTWNSWSPCQGCGVSQQNRTMRIRRKNTCGGNACPSSKSQSRSCNTGIRRRRCYRNCTPGNWGRWSTCTRSCSRGTQVRTRGISVAAACGGSCNYKLSETRYCNTQCCRVNCAWSWNSWSPCNGCGMSTKTRTMSITRYPSCRGTSCPSQRSQTISCNTGICCPVNCVTDNWSSWSGCSAACEQNGKRVRTRSVITQSSCNGTPCGTLRESKSCRGPCCPRDCQVTNWSSWGKCIAPKGRCSVNSGTETRSRNVTSQPSCGGKPCPSLSQSKRCTPVPIPCKMNSWSSWSPCTPLNGKCGPGTQYQTRSVATQPYCSVACPTSRQTRSCKHSCCPVDCVVSTWTAWSACSTTCGTGSRTRTRNINTQPSCGGKSCPAQKETKSCSQYNNRDCVMSLWTAWSLCSNSCGSGTSTRTRTIKTTALCRGKACGARTESKPCTDFRDNRDCVVNSWGSWGACSEKCAVGSKQRTRTIKITKRCQGRDCPALQNTTQCGTPNNGCLHKCSNGVCSCNNGYYLATDRKNCIAKDCKMPKPSYCAPGTALGSTCKHALVTCPGNKTTYSVTCSLGCPKDYSIKGASKVTCQTSGQWSTYATSYCRRNNDPPSQIVLSGSATIQENKPRGTKLGTFSSVDSNNKDQHTYSIVSGGRGKFELRGADLYTLVVFDYESLPNQFTLTIRSTDNGSPPMKLDKIFKITVADVNEKPTAIQLSGNTVDENSDVDTILGVLSTTDLDNGQTYSYSLLDSAGGRFKIQGNFVKVGKSNKNCMLNGGSQCFLNYESVSSYSIVVRSVDSGSPSLSINASFNISVNDVNDQPRGLQLSNYKVSENASINTIVGNLSATDEDAGQKLSFSLVDDDNGRFGLDNNGGIYKAKSTDYETSKVHYIVVNVTDNGQPPKAMTRNFSIIVLDVNEAPVSIELTRTSVLENTRLGTVVGSLSAKDNDAVQFLTFKLDEDSAGKFSLQSNVTCQNSSLGGTVCATNLLVNGDINYEDTSSLDIIVRVTDEKGLFHTEMFNVTVINENDPPTNVTLDGSDSASVAENSINVQIDTLLTDDEDQGQRFTYVLSRNPGGNFEIRGDKLFASRNATLDFESSPSYQIKVISTDNGSPPKSIEVTLVVNLQDVNEKPTDIQLSNNSVQENRLAGAVIGQLSVRDPDRQQGHVCSITDSANGKVGINNNKITVGSAGIDYEEASSFNLTVLCRDPGGLTVEKSFVILVQDINEAPTNIALSNDKVQENKKGGITVAQLNVTDPDNVKAQVQSVSFSILSSNPNLPFQIQNDALVTTRGLNFENTAQWTFRIKATDDGRPVLSRTQTVTIQVIDVNDAPDGLTLSSSSVNENSDSDTLVGTLTALDQDTSQNHTFQLLDSASGRFNVDGNQIKVAVRNTQCLNYGGSSCLLNYEVQKRYVIRVKTTDDGSPPLSFEKDFGIDIRDVNDKPRDLQLSSNKVKEDAKKNTLIGRFSSRDEDANQTLTYSLKNDDSGRFKVDSLGNLYKANDTDYETQTKHTITAVVTDSGNPSLKMEKLFTIEVLNVNEAPVNINITSQGGQLYFPDGHPQVRENSPLGTVIGMLEALDHDANQTLSFKLDDDAGGKFTLGPSANCQTITNISGVNTKCTIGLRVNGDLDFELSNEYHVTVRVTDAKGLFTAEQLRISIVDENDAPENITLGGSYSVRVYENANGSLVGQLVTSDEDVAQAHTYKLLDDAAGRFVILNDKLYVSLAAKLDFEGQNNFTVKVRSTDSGSPSLSVEQVFEISILDVNEAPVNISLAPANVTENSQPGTRIGQLTVSDPDNYGPRGTLQTHSCQVTGSNIGKFTIQSNVLALGGASLDYELTPVTRVQVKCTDNGSPPLSLVRDLSINVNDVNEAPTSISLSSDAIDENQPPFLIGFFSTADPDNANQPTNRQTFTYKLMGDTAGFPFVIDGDSLNSTRSLDYEAQRSWNITVQSVDSGNPQLSVVTDFLISVIDVNERPFNITLSNTVVDENCPQDTVVGNLLSLDPDRSQTHTYTMVNSAGGRFKLAGKQLKVAMSNVDCLKNGGDFCKLNYEKKGSYTVKVRVTDNGSPRLSSEASMVISLNDINDRPNDFRLSSRTVKENATVGTKIGRFTATDEDQFQTLTFSLLNSDGGRFAIDSTGYLFKAKKTDYETSKAHKIVAQVTDNGTVPLNNNKTFIVVVENINEPPINMTLTSTSGQQSFTDNKPRVNENSAANATVGTLQAFDHDEVQSLTFSLDDDANGKFTAGSHVTCHNNTNIPGVKTMCTALLQVSGDLNYEASHSEDIVVRVTDPSGLFHIQPLQVVILDVNDRPSNITLAGGDTASINENVNGGYVGDLVATDEDFNQTHRYTWINNGGWKFRLRSNKIYASSYANLDYEAKSTYIIRVRSTDDGSPRLNIDKTFTVKVLDVNERPTDILLSSRNVLENSHKGTVVGNISVLDPDDMGPRGPWQNHSCRVLNPSSTPFKVNGTDNILVVDGDLNYEKLDSYSIDIRCHDNANPPLSVDKNFKINVIDVNEKPYDITISNNEVAENTGIVTVGSLDTADPDNELIVVQTFTYTIDAASGSVPFAAVHGLLNTTRSLDYEANSTWSLTIKSTDNEGLTTTKNFSIIVKDTNDPPTGVSASGPLSVNENSQTGEYIGSLTTSDQDVGQTHQYQILNVFAQGHRNQSSSSNLHNLFSIESPSGRITLQKPGLDYELYANYTVTVNSTDSGFPPYSILASFVVSVNNTNEQPQSIFLSGNQVPENSPVDTVVGDLSIYDPDNIHLPLQKFQCSVVNDKPFKVVNHLTLVVSKNTLDYETVDTYTVNVNCTELLPNPFSVSSLFVINIQDVNEAPYNLTISANKLNENGPPGVVVGTLSVHDPDLPSSGRANVSLALKYQTPGPVAFTLNGSRLVTTRKLNFETQDSYKVTVVATDSGNPPLNTSLTFTIQVIDVNDPPTAVKLVSNGIYENATAGTIVGVLQATDQDADQSHTFVVTGYGSDWFFVNGSSLRLKGTPLNYETTPVMNITILVLDNGSPPLSYKGNVSVMVLDSNDRPSDIIFNSSLSVTDSTSYQIVIPENSPSGTSLMNLSVVDEDFGQQHSCELVAGRNYFIISSASKSTSEITLKEGADLNYETLLDTLLKVSVECRDDGSPPYSIQKNFSVQVSDVNEAPYDIRLNGSTVVEENVRVGYAVGYLTCEDPDIGQSHMFTVIGNYSSVFEVNNSYNLVVKDPSHLDYENLHPNLVLTVAIQVTDNPVKGTGAPLKAIGNVTISITDINEAPHDIRLVPANVTVPENVSVGYCLAQIASRNPEKLQTVVYTLLNYQSMLSIEDVCKDNSSSAGHQDDGLPYLIVKSHLSYNDYVVQGYQILIEAEDNGIPPQTFNETVQIHVTKIDPCPQATCHVDATCSRVDWQNYTCACNAGYSGNGFNCQEIDECNITCTEVDECIANPCSNGGTCHDFVNYYNCTCPSGYNNGTDCTFINFCSSSPCMNDATCNPVLNGYNCLCPCGFTGKHCETNIDECVDPKKCFEGSCTDKNCSFICKCEPQFFGPQCRRMEGECTEKQCGEQEICIPRNVERYNTTFCVSAGALVSLPFPEDEISNPYKHYQLERWFFENEKQFPLSEITNNDDDSDMVSVTDVYVRQPSWEHPSKAKRSLSEENLPTLDFVVLVYLQEQEKYMGVPSKTVLCNINKTCVTHSYTKTETKADFEYGLCIATAWEVKKRDTEWCVSKEAKERPLKRLSPKPKMNLYYVIAGIGGILLIVLITGLTLCRRNTLIARERKFMKHQRFTERRDTYIDNMHRHQRANQEMEALGTVNLIYGNEEQEVTRREVARQINVMDNPLYEAPGEIKAKRSEPSRGFNNPMYVSFQPPQPDEKKTVREEEAEEACAAVGFANPMFASHRQEKKTLEQKQDDSGIYAVPVQPDKPAKRERKTPIYDTPTKPTQPVNEEPVVSGGPGFFNPLYQTRKEVEEFPSDITSIFAPPSKPTGRTLDDDLGQSDC</sequence>
<dbReference type="SUPFAM" id="SSF57196">
    <property type="entry name" value="EGF/Laminin"/>
    <property type="match status" value="3"/>
</dbReference>
<keyword evidence="13" id="KW-0472">Membrane</keyword>
<evidence type="ECO:0000259" key="17">
    <source>
        <dbReference type="PROSITE" id="PS50923"/>
    </source>
</evidence>
<dbReference type="InterPro" id="IPR018097">
    <property type="entry name" value="EGF_Ca-bd_CS"/>
</dbReference>
<evidence type="ECO:0000256" key="12">
    <source>
        <dbReference type="SAM" id="MobiDB-lite"/>
    </source>
</evidence>
<dbReference type="InterPro" id="IPR044004">
    <property type="entry name" value="TSP1_spondin_dom"/>
</dbReference>
<dbReference type="InterPro" id="IPR015919">
    <property type="entry name" value="Cadherin-like_sf"/>
</dbReference>
<dbReference type="SMART" id="SM00181">
    <property type="entry name" value="EGF"/>
    <property type="match status" value="8"/>
</dbReference>
<dbReference type="Proteomes" id="UP000275408">
    <property type="component" value="Unassembled WGS sequence"/>
</dbReference>
<keyword evidence="6 13" id="KW-1133">Transmembrane helix</keyword>
<feature type="domain" description="Cadherin" evidence="16">
    <location>
        <begin position="3693"/>
        <end position="3787"/>
    </location>
</feature>
<dbReference type="GO" id="GO:0007156">
    <property type="term" value="P:homophilic cell adhesion via plasma membrane adhesion molecules"/>
    <property type="evidence" value="ECO:0007669"/>
    <property type="project" value="InterPro"/>
</dbReference>
<dbReference type="Gene3D" id="2.10.25.10">
    <property type="entry name" value="Laminin"/>
    <property type="match status" value="3"/>
</dbReference>
<feature type="signal peptide" evidence="14">
    <location>
        <begin position="1"/>
        <end position="23"/>
    </location>
</feature>
<dbReference type="SUPFAM" id="SSF82895">
    <property type="entry name" value="TSP-1 type 1 repeat"/>
    <property type="match status" value="10"/>
</dbReference>
<dbReference type="InterPro" id="IPR000884">
    <property type="entry name" value="TSP1_rpt"/>
</dbReference>
<dbReference type="EMBL" id="RCHS01000537">
    <property type="protein sequence ID" value="RMX58234.1"/>
    <property type="molecule type" value="Genomic_DNA"/>
</dbReference>
<feature type="domain" description="Cadherin" evidence="16">
    <location>
        <begin position="1980"/>
        <end position="2075"/>
    </location>
</feature>
<feature type="domain" description="Cadherin" evidence="16">
    <location>
        <begin position="4012"/>
        <end position="4127"/>
    </location>
</feature>
<feature type="chain" id="PRO_5017959376" description="Protocadherin Fat 4-like" evidence="14">
    <location>
        <begin position="24"/>
        <end position="4731"/>
    </location>
</feature>
<evidence type="ECO:0000256" key="4">
    <source>
        <dbReference type="ARBA" id="ARBA00022729"/>
    </source>
</evidence>
<dbReference type="Pfam" id="PF12947">
    <property type="entry name" value="EGF_3"/>
    <property type="match status" value="1"/>
</dbReference>
<keyword evidence="19" id="KW-1185">Reference proteome</keyword>
<feature type="region of interest" description="Disordered" evidence="12">
    <location>
        <begin position="4583"/>
        <end position="4603"/>
    </location>
</feature>
<dbReference type="PRINTS" id="PR00205">
    <property type="entry name" value="CADHERIN"/>
</dbReference>
<dbReference type="Pfam" id="PF00008">
    <property type="entry name" value="EGF"/>
    <property type="match status" value="1"/>
</dbReference>
<keyword evidence="9" id="KW-0106">Calcium</keyword>
<evidence type="ECO:0000256" key="1">
    <source>
        <dbReference type="ARBA" id="ARBA00004167"/>
    </source>
</evidence>
<reference evidence="18 19" key="1">
    <citation type="journal article" date="2018" name="Sci. Rep.">
        <title>Comparative analysis of the Pocillopora damicornis genome highlights role of immune system in coral evolution.</title>
        <authorList>
            <person name="Cunning R."/>
            <person name="Bay R.A."/>
            <person name="Gillette P."/>
            <person name="Baker A.C."/>
            <person name="Traylor-Knowles N."/>
        </authorList>
    </citation>
    <scope>NUCLEOTIDE SEQUENCE [LARGE SCALE GENOMIC DNA]</scope>
    <source>
        <strain evidence="18">RSMAS</strain>
        <tissue evidence="18">Whole animal</tissue>
    </source>
</reference>
<evidence type="ECO:0000256" key="5">
    <source>
        <dbReference type="ARBA" id="ARBA00022737"/>
    </source>
</evidence>
<feature type="domain" description="Cadherin" evidence="16">
    <location>
        <begin position="1662"/>
        <end position="1773"/>
    </location>
</feature>
<dbReference type="SMART" id="SM00209">
    <property type="entry name" value="TSP1"/>
    <property type="match status" value="19"/>
</dbReference>
<dbReference type="InterPro" id="IPR024731">
    <property type="entry name" value="NELL2-like_EGF"/>
</dbReference>
<dbReference type="SUPFAM" id="SSF49313">
    <property type="entry name" value="Cadherin-like"/>
    <property type="match status" value="25"/>
</dbReference>
<keyword evidence="8" id="KW-0325">Glycoprotein</keyword>
<accession>A0A3M6UXH5</accession>
<comment type="subcellular location">
    <subcellularLocation>
        <location evidence="1">Membrane</location>
        <topology evidence="1">Single-pass membrane protein</topology>
    </subcellularLocation>
</comment>
<keyword evidence="4 14" id="KW-0732">Signal</keyword>
<dbReference type="PROSITE" id="PS00022">
    <property type="entry name" value="EGF_1"/>
    <property type="match status" value="2"/>
</dbReference>
<feature type="domain" description="Cadherin" evidence="16">
    <location>
        <begin position="1776"/>
        <end position="1875"/>
    </location>
</feature>
<dbReference type="Pfam" id="PF00090">
    <property type="entry name" value="TSP_1"/>
    <property type="match status" value="6"/>
</dbReference>
<feature type="region of interest" description="Disordered" evidence="12">
    <location>
        <begin position="4632"/>
        <end position="4694"/>
    </location>
</feature>
<feature type="domain" description="Cadherin" evidence="16">
    <location>
        <begin position="3064"/>
        <end position="3158"/>
    </location>
</feature>
<feature type="domain" description="Cadherin" evidence="16">
    <location>
        <begin position="2729"/>
        <end position="2833"/>
    </location>
</feature>
<evidence type="ECO:0000256" key="10">
    <source>
        <dbReference type="PROSITE-ProRule" id="PRU00076"/>
    </source>
</evidence>
<feature type="domain" description="Cadherin" evidence="16">
    <location>
        <begin position="2839"/>
        <end position="2931"/>
    </location>
</feature>
<dbReference type="InterPro" id="IPR000742">
    <property type="entry name" value="EGF"/>
</dbReference>
<feature type="domain" description="Cadherin" evidence="16">
    <location>
        <begin position="3365"/>
        <end position="3481"/>
    </location>
</feature>
<protein>
    <recommendedName>
        <fullName evidence="20">Protocadherin Fat 4-like</fullName>
    </recommendedName>
</protein>
<evidence type="ECO:0008006" key="20">
    <source>
        <dbReference type="Google" id="ProtNLM"/>
    </source>
</evidence>
<dbReference type="PANTHER" id="PTHR24028">
    <property type="entry name" value="CADHERIN-87A"/>
    <property type="match status" value="1"/>
</dbReference>
<dbReference type="PROSITE" id="PS01187">
    <property type="entry name" value="EGF_CA"/>
    <property type="match status" value="2"/>
</dbReference>
<dbReference type="CDD" id="cd00033">
    <property type="entry name" value="CCP"/>
    <property type="match status" value="1"/>
</dbReference>
<keyword evidence="7 10" id="KW-1015">Disulfide bond</keyword>
<dbReference type="SMART" id="SM00112">
    <property type="entry name" value="CA"/>
    <property type="match status" value="25"/>
</dbReference>
<feature type="compositionally biased region" description="Polar residues" evidence="12">
    <location>
        <begin position="989"/>
        <end position="1005"/>
    </location>
</feature>
<feature type="domain" description="Cadherin" evidence="16">
    <location>
        <begin position="3259"/>
        <end position="3364"/>
    </location>
</feature>
<evidence type="ECO:0000313" key="19">
    <source>
        <dbReference type="Proteomes" id="UP000275408"/>
    </source>
</evidence>
<proteinExistence type="predicted"/>
<feature type="domain" description="EGF-like" evidence="15">
    <location>
        <begin position="4170"/>
        <end position="4207"/>
    </location>
</feature>
<keyword evidence="11" id="KW-0768">Sushi</keyword>
<feature type="domain" description="Cadherin" evidence="16">
    <location>
        <begin position="2082"/>
        <end position="2186"/>
    </location>
</feature>
<comment type="caution">
    <text evidence="10">Lacks conserved residue(s) required for the propagation of feature annotation.</text>
</comment>
<feature type="domain" description="EGF-like" evidence="15">
    <location>
        <begin position="4120"/>
        <end position="4159"/>
    </location>
</feature>
<feature type="domain" description="Cadherin" evidence="16">
    <location>
        <begin position="3486"/>
        <end position="3581"/>
    </location>
</feature>
<dbReference type="InterPro" id="IPR050174">
    <property type="entry name" value="Protocadherin/Cadherin-CA"/>
</dbReference>
<name>A0A3M6UXH5_POCDA</name>
<feature type="domain" description="Cadherin" evidence="16">
    <location>
        <begin position="1359"/>
        <end position="1452"/>
    </location>
</feature>
<feature type="domain" description="Cadherin" evidence="16">
    <location>
        <begin position="2950"/>
        <end position="3056"/>
    </location>
</feature>
<feature type="domain" description="Cadherin" evidence="16">
    <location>
        <begin position="1571"/>
        <end position="1662"/>
    </location>
</feature>
<feature type="region of interest" description="Disordered" evidence="12">
    <location>
        <begin position="287"/>
        <end position="313"/>
    </location>
</feature>
<feature type="region of interest" description="Disordered" evidence="12">
    <location>
        <begin position="4707"/>
        <end position="4731"/>
    </location>
</feature>
<feature type="domain" description="Cadherin" evidence="16">
    <location>
        <begin position="3795"/>
        <end position="3901"/>
    </location>
</feature>
<feature type="domain" description="Cadherin" evidence="16">
    <location>
        <begin position="1459"/>
        <end position="1563"/>
    </location>
</feature>
<feature type="region of interest" description="Disordered" evidence="12">
    <location>
        <begin position="989"/>
        <end position="1009"/>
    </location>
</feature>
<dbReference type="PROSITE" id="PS50026">
    <property type="entry name" value="EGF_3"/>
    <property type="match status" value="3"/>
</dbReference>
<dbReference type="InterPro" id="IPR036383">
    <property type="entry name" value="TSP1_rpt_sf"/>
</dbReference>
<dbReference type="Gene3D" id="2.60.40.60">
    <property type="entry name" value="Cadherins"/>
    <property type="match status" value="25"/>
</dbReference>
<dbReference type="InterPro" id="IPR002126">
    <property type="entry name" value="Cadherin-like_dom"/>
</dbReference>
<feature type="domain" description="Cadherin" evidence="16">
    <location>
        <begin position="1882"/>
        <end position="1972"/>
    </location>
</feature>
<keyword evidence="5" id="KW-0677">Repeat</keyword>
<dbReference type="STRING" id="46731.A0A3M6UXH5"/>
<dbReference type="PROSITE" id="PS50092">
    <property type="entry name" value="TSP1"/>
    <property type="match status" value="16"/>
</dbReference>
<feature type="domain" description="Cadherin" evidence="16">
    <location>
        <begin position="3910"/>
        <end position="4017"/>
    </location>
</feature>
<dbReference type="Pfam" id="PF00028">
    <property type="entry name" value="Cadherin"/>
    <property type="match status" value="13"/>
</dbReference>
<keyword evidence="3 13" id="KW-0812">Transmembrane</keyword>
<evidence type="ECO:0000256" key="3">
    <source>
        <dbReference type="ARBA" id="ARBA00022692"/>
    </source>
</evidence>
<feature type="domain" description="Sushi" evidence="17">
    <location>
        <begin position="1273"/>
        <end position="1345"/>
    </location>
</feature>
<evidence type="ECO:0000256" key="6">
    <source>
        <dbReference type="ARBA" id="ARBA00022989"/>
    </source>
</evidence>
<evidence type="ECO:0000256" key="14">
    <source>
        <dbReference type="SAM" id="SignalP"/>
    </source>
</evidence>
<evidence type="ECO:0000259" key="16">
    <source>
        <dbReference type="PROSITE" id="PS50268"/>
    </source>
</evidence>
<evidence type="ECO:0000256" key="9">
    <source>
        <dbReference type="PROSITE-ProRule" id="PRU00043"/>
    </source>
</evidence>
<dbReference type="GO" id="GO:0005886">
    <property type="term" value="C:plasma membrane"/>
    <property type="evidence" value="ECO:0007669"/>
    <property type="project" value="TreeGrafter"/>
</dbReference>
<dbReference type="PANTHER" id="PTHR24028:SF328">
    <property type="entry name" value="CADHERIN-3"/>
    <property type="match status" value="1"/>
</dbReference>
<gene>
    <name evidence="18" type="ORF">pdam_00000057</name>
</gene>
<feature type="transmembrane region" description="Helical" evidence="13">
    <location>
        <begin position="644"/>
        <end position="666"/>
    </location>
</feature>
<evidence type="ECO:0000256" key="2">
    <source>
        <dbReference type="ARBA" id="ARBA00022536"/>
    </source>
</evidence>
<feature type="domain" description="Cadherin" evidence="16">
    <location>
        <begin position="3589"/>
        <end position="3685"/>
    </location>
</feature>
<evidence type="ECO:0000313" key="18">
    <source>
        <dbReference type="EMBL" id="RMX58234.1"/>
    </source>
</evidence>
<feature type="domain" description="Cadherin" evidence="16">
    <location>
        <begin position="3166"/>
        <end position="3264"/>
    </location>
</feature>
<feature type="domain" description="Cadherin" evidence="16">
    <location>
        <begin position="2512"/>
        <end position="2632"/>
    </location>
</feature>
<keyword evidence="2 10" id="KW-0245">EGF-like domain</keyword>
<dbReference type="PROSITE" id="PS00010">
    <property type="entry name" value="ASX_HYDROXYL"/>
    <property type="match status" value="2"/>
</dbReference>
<dbReference type="PROSITE" id="PS01186">
    <property type="entry name" value="EGF_2"/>
    <property type="match status" value="3"/>
</dbReference>
<evidence type="ECO:0000259" key="15">
    <source>
        <dbReference type="PROSITE" id="PS50026"/>
    </source>
</evidence>
<evidence type="ECO:0000256" key="8">
    <source>
        <dbReference type="ARBA" id="ARBA00023180"/>
    </source>
</evidence>
<feature type="domain" description="Cadherin" evidence="16">
    <location>
        <begin position="2413"/>
        <end position="2519"/>
    </location>
</feature>
<dbReference type="InterPro" id="IPR000436">
    <property type="entry name" value="Sushi_SCR_CCP_dom"/>
</dbReference>
<dbReference type="FunFam" id="2.20.100.10:FF:000134">
    <property type="entry name" value="Uncharacterized protein"/>
    <property type="match status" value="1"/>
</dbReference>
<comment type="caution">
    <text evidence="18">The sequence shown here is derived from an EMBL/GenBank/DDBJ whole genome shotgun (WGS) entry which is preliminary data.</text>
</comment>
<dbReference type="InterPro" id="IPR001881">
    <property type="entry name" value="EGF-like_Ca-bd_dom"/>
</dbReference>
<dbReference type="OrthoDB" id="283575at2759"/>
<feature type="domain" description="Cadherin" evidence="16">
    <location>
        <begin position="2625"/>
        <end position="2721"/>
    </location>
</feature>
<dbReference type="SMART" id="SM00179">
    <property type="entry name" value="EGF_CA"/>
    <property type="match status" value="4"/>
</dbReference>
<dbReference type="CDD" id="cd11304">
    <property type="entry name" value="Cadherin_repeat"/>
    <property type="match status" value="25"/>
</dbReference>
<feature type="compositionally biased region" description="Basic and acidic residues" evidence="12">
    <location>
        <begin position="4632"/>
        <end position="4644"/>
    </location>
</feature>
<feature type="domain" description="EGF-like" evidence="15">
    <location>
        <begin position="4208"/>
        <end position="4244"/>
    </location>
</feature>
<dbReference type="GO" id="GO:0005509">
    <property type="term" value="F:calcium ion binding"/>
    <property type="evidence" value="ECO:0007669"/>
    <property type="project" value="UniProtKB-UniRule"/>
</dbReference>
<feature type="transmembrane region" description="Helical" evidence="13">
    <location>
        <begin position="4478"/>
        <end position="4500"/>
    </location>
</feature>
<dbReference type="InterPro" id="IPR000152">
    <property type="entry name" value="EGF-type_Asp/Asn_hydroxyl_site"/>
</dbReference>
<dbReference type="PROSITE" id="PS50268">
    <property type="entry name" value="CADHERIN_2"/>
    <property type="match status" value="26"/>
</dbReference>